<dbReference type="InterPro" id="IPR000387">
    <property type="entry name" value="Tyr_Pase_dom"/>
</dbReference>
<keyword evidence="3" id="KW-1185">Reference proteome</keyword>
<protein>
    <submittedName>
        <fullName evidence="2">Protein tyrosine phosphatase</fullName>
    </submittedName>
</protein>
<dbReference type="Pfam" id="PF00102">
    <property type="entry name" value="Y_phosphatase"/>
    <property type="match status" value="1"/>
</dbReference>
<dbReference type="EMBL" id="JACHHQ010000004">
    <property type="protein sequence ID" value="MBB5200334.1"/>
    <property type="molecule type" value="Genomic_DNA"/>
</dbReference>
<dbReference type="Proteomes" id="UP000571084">
    <property type="component" value="Unassembled WGS sequence"/>
</dbReference>
<dbReference type="Gene3D" id="3.90.190.10">
    <property type="entry name" value="Protein tyrosine phosphatase superfamily"/>
    <property type="match status" value="1"/>
</dbReference>
<dbReference type="AlphaFoldDB" id="A0A840RUH8"/>
<dbReference type="PROSITE" id="PS00383">
    <property type="entry name" value="TYR_PHOSPHATASE_1"/>
    <property type="match status" value="1"/>
</dbReference>
<dbReference type="RefSeq" id="WP_168051645.1">
    <property type="nucleotide sequence ID" value="NZ_JAAOZT010000001.1"/>
</dbReference>
<dbReference type="SMART" id="SM00404">
    <property type="entry name" value="PTPc_motif"/>
    <property type="match status" value="1"/>
</dbReference>
<dbReference type="InterPro" id="IPR000242">
    <property type="entry name" value="PTP_cat"/>
</dbReference>
<sequence>MAAGKYSNQPISCVVAITDGKKFTDSKMDFMTELVDFTANHPTTESMKEHTDTKYFPKYYDSAWISQCKEHYPNITLTSTPSTSEGEAELFDVYDLQVAFNEDPSKTSEIPLVHIFNWTDFEAVELGDLEKICKQIEIFNGRAGLESLPTIHCTAGVGRTGVIGIALCLRDPKDQNSLESLLREARKARPETVQSEAQFLVLAELANKHQKNWLCQVKRNPSPR</sequence>
<evidence type="ECO:0000259" key="1">
    <source>
        <dbReference type="PROSITE" id="PS50056"/>
    </source>
</evidence>
<accession>A0A840RUH8</accession>
<organism evidence="2 3">
    <name type="scientific">Glaciimonas immobilis</name>
    <dbReference type="NCBI Taxonomy" id="728004"/>
    <lineage>
        <taxon>Bacteria</taxon>
        <taxon>Pseudomonadati</taxon>
        <taxon>Pseudomonadota</taxon>
        <taxon>Betaproteobacteria</taxon>
        <taxon>Burkholderiales</taxon>
        <taxon>Oxalobacteraceae</taxon>
        <taxon>Glaciimonas</taxon>
    </lineage>
</organism>
<dbReference type="InterPro" id="IPR029021">
    <property type="entry name" value="Prot-tyrosine_phosphatase-like"/>
</dbReference>
<gene>
    <name evidence="2" type="ORF">HNR39_002169</name>
</gene>
<dbReference type="SUPFAM" id="SSF52799">
    <property type="entry name" value="(Phosphotyrosine protein) phosphatases II"/>
    <property type="match status" value="1"/>
</dbReference>
<dbReference type="InterPro" id="IPR016130">
    <property type="entry name" value="Tyr_Pase_AS"/>
</dbReference>
<reference evidence="2 3" key="1">
    <citation type="submission" date="2020-08" db="EMBL/GenBank/DDBJ databases">
        <title>Genomic Encyclopedia of Type Strains, Phase IV (KMG-IV): sequencing the most valuable type-strain genomes for metagenomic binning, comparative biology and taxonomic classification.</title>
        <authorList>
            <person name="Goeker M."/>
        </authorList>
    </citation>
    <scope>NUCLEOTIDE SEQUENCE [LARGE SCALE GENOMIC DNA]</scope>
    <source>
        <strain evidence="2 3">DSM 23240</strain>
    </source>
</reference>
<feature type="domain" description="Tyrosine specific protein phosphatases" evidence="1">
    <location>
        <begin position="130"/>
        <end position="200"/>
    </location>
</feature>
<proteinExistence type="predicted"/>
<dbReference type="GO" id="GO:0004725">
    <property type="term" value="F:protein tyrosine phosphatase activity"/>
    <property type="evidence" value="ECO:0007669"/>
    <property type="project" value="InterPro"/>
</dbReference>
<comment type="caution">
    <text evidence="2">The sequence shown here is derived from an EMBL/GenBank/DDBJ whole genome shotgun (WGS) entry which is preliminary data.</text>
</comment>
<dbReference type="InterPro" id="IPR003595">
    <property type="entry name" value="Tyr_Pase_cat"/>
</dbReference>
<evidence type="ECO:0000313" key="3">
    <source>
        <dbReference type="Proteomes" id="UP000571084"/>
    </source>
</evidence>
<dbReference type="PROSITE" id="PS50056">
    <property type="entry name" value="TYR_PHOSPHATASE_2"/>
    <property type="match status" value="1"/>
</dbReference>
<evidence type="ECO:0000313" key="2">
    <source>
        <dbReference type="EMBL" id="MBB5200334.1"/>
    </source>
</evidence>
<name>A0A840RUH8_9BURK</name>